<feature type="domain" description="UspA" evidence="2">
    <location>
        <begin position="213"/>
        <end position="283"/>
    </location>
</feature>
<accession>A0A371X1C8</accession>
<dbReference type="AlphaFoldDB" id="A0A371X1C8"/>
<dbReference type="PANTHER" id="PTHR46268">
    <property type="entry name" value="STRESS RESPONSE PROTEIN NHAX"/>
    <property type="match status" value="1"/>
</dbReference>
<dbReference type="OrthoDB" id="9804721at2"/>
<gene>
    <name evidence="3" type="ORF">DYI37_12795</name>
</gene>
<name>A0A371X1C8_9HYPH</name>
<dbReference type="RefSeq" id="WP_116683650.1">
    <property type="nucleotide sequence ID" value="NZ_QURL01000005.1"/>
</dbReference>
<dbReference type="InterPro" id="IPR006016">
    <property type="entry name" value="UspA"/>
</dbReference>
<evidence type="ECO:0000313" key="4">
    <source>
        <dbReference type="Proteomes" id="UP000264310"/>
    </source>
</evidence>
<dbReference type="PRINTS" id="PR01438">
    <property type="entry name" value="UNVRSLSTRESS"/>
</dbReference>
<keyword evidence="4" id="KW-1185">Reference proteome</keyword>
<reference evidence="3 4" key="1">
    <citation type="submission" date="2018-08" db="EMBL/GenBank/DDBJ databases">
        <title>Fulvimarina sp. 85, whole genome shotgun sequence.</title>
        <authorList>
            <person name="Tuo L."/>
        </authorList>
    </citation>
    <scope>NUCLEOTIDE SEQUENCE [LARGE SCALE GENOMIC DNA]</scope>
    <source>
        <strain evidence="3 4">85</strain>
    </source>
</reference>
<dbReference type="Pfam" id="PF00582">
    <property type="entry name" value="Usp"/>
    <property type="match status" value="2"/>
</dbReference>
<sequence length="283" mass="30787">MTKVLGLIDGSQHYTPSVVDHLAFAAKALGARAELIHVIGRRDIGSAPADLSGSLDLGARDELLRDLAAHDEQRAKLARKRGHVILSDAAQKLRESGLQDVGEELVLGDLLEAVEKREQGAELLVIGKRGEAADFARMHLGSNVDRIMRHAHVPVLVASRAFRPIEKILVAYDGGQSILKAVDFLRRSPLLKGRQIEIVQASTNSSSSDLERLRADFEASGFEASCKMLQGEPEDAIASECERSDIDLVVVGASGHSRLRAFFVGSTANEIVRKCMRPVLLFR</sequence>
<evidence type="ECO:0000259" key="2">
    <source>
        <dbReference type="Pfam" id="PF00582"/>
    </source>
</evidence>
<dbReference type="Proteomes" id="UP000264310">
    <property type="component" value="Unassembled WGS sequence"/>
</dbReference>
<evidence type="ECO:0000256" key="1">
    <source>
        <dbReference type="ARBA" id="ARBA00008791"/>
    </source>
</evidence>
<comment type="caution">
    <text evidence="3">The sequence shown here is derived from an EMBL/GenBank/DDBJ whole genome shotgun (WGS) entry which is preliminary data.</text>
</comment>
<dbReference type="PANTHER" id="PTHR46268:SF6">
    <property type="entry name" value="UNIVERSAL STRESS PROTEIN UP12"/>
    <property type="match status" value="1"/>
</dbReference>
<evidence type="ECO:0000313" key="3">
    <source>
        <dbReference type="EMBL" id="RFC62834.1"/>
    </source>
</evidence>
<proteinExistence type="inferred from homology"/>
<dbReference type="Gene3D" id="3.40.50.12370">
    <property type="match status" value="1"/>
</dbReference>
<organism evidence="3 4">
    <name type="scientific">Fulvimarina endophytica</name>
    <dbReference type="NCBI Taxonomy" id="2293836"/>
    <lineage>
        <taxon>Bacteria</taxon>
        <taxon>Pseudomonadati</taxon>
        <taxon>Pseudomonadota</taxon>
        <taxon>Alphaproteobacteria</taxon>
        <taxon>Hyphomicrobiales</taxon>
        <taxon>Aurantimonadaceae</taxon>
        <taxon>Fulvimarina</taxon>
    </lineage>
</organism>
<feature type="domain" description="UspA" evidence="2">
    <location>
        <begin position="2"/>
        <end position="157"/>
    </location>
</feature>
<dbReference type="SUPFAM" id="SSF52402">
    <property type="entry name" value="Adenine nucleotide alpha hydrolases-like"/>
    <property type="match status" value="2"/>
</dbReference>
<dbReference type="EMBL" id="QURL01000005">
    <property type="protein sequence ID" value="RFC62834.1"/>
    <property type="molecule type" value="Genomic_DNA"/>
</dbReference>
<protein>
    <submittedName>
        <fullName evidence="3">Universal stress protein</fullName>
    </submittedName>
</protein>
<dbReference type="InterPro" id="IPR006015">
    <property type="entry name" value="Universal_stress_UspA"/>
</dbReference>
<comment type="similarity">
    <text evidence="1">Belongs to the universal stress protein A family.</text>
</comment>
<dbReference type="CDD" id="cd00293">
    <property type="entry name" value="USP-like"/>
    <property type="match status" value="2"/>
</dbReference>